<organism evidence="3">
    <name type="scientific">Drosophila grimshawi</name>
    <name type="common">Hawaiian fruit fly</name>
    <name type="synonym">Idiomyia grimshawi</name>
    <dbReference type="NCBI Taxonomy" id="7222"/>
    <lineage>
        <taxon>Eukaryota</taxon>
        <taxon>Metazoa</taxon>
        <taxon>Ecdysozoa</taxon>
        <taxon>Arthropoda</taxon>
        <taxon>Hexapoda</taxon>
        <taxon>Insecta</taxon>
        <taxon>Pterygota</taxon>
        <taxon>Neoptera</taxon>
        <taxon>Endopterygota</taxon>
        <taxon>Diptera</taxon>
        <taxon>Brachycera</taxon>
        <taxon>Muscomorpha</taxon>
        <taxon>Ephydroidea</taxon>
        <taxon>Drosophilidae</taxon>
        <taxon>Drosophila</taxon>
        <taxon>Hawaiian Drosophila</taxon>
    </lineage>
</organism>
<proteinExistence type="predicted"/>
<dbReference type="STRING" id="7222.B4JB57"/>
<dbReference type="AlphaFoldDB" id="B4JB57"/>
<dbReference type="PhylomeDB" id="B4JB57"/>
<feature type="compositionally biased region" description="Basic residues" evidence="1">
    <location>
        <begin position="42"/>
        <end position="53"/>
    </location>
</feature>
<protein>
    <submittedName>
        <fullName evidence="2">GH11525</fullName>
    </submittedName>
</protein>
<dbReference type="OrthoDB" id="7989813at2759"/>
<name>B4JB57_DROGR</name>
<feature type="region of interest" description="Disordered" evidence="1">
    <location>
        <begin position="1"/>
        <end position="67"/>
    </location>
</feature>
<evidence type="ECO:0000313" key="2">
    <source>
        <dbReference type="EMBL" id="EDW03949.1"/>
    </source>
</evidence>
<reference evidence="2 3" key="1">
    <citation type="journal article" date="2007" name="Nature">
        <title>Evolution of genes and genomes on the Drosophila phylogeny.</title>
        <authorList>
            <consortium name="Drosophila 12 Genomes Consortium"/>
            <person name="Clark A.G."/>
            <person name="Eisen M.B."/>
            <person name="Smith D.R."/>
            <person name="Bergman C.M."/>
            <person name="Oliver B."/>
            <person name="Markow T.A."/>
            <person name="Kaufman T.C."/>
            <person name="Kellis M."/>
            <person name="Gelbart W."/>
            <person name="Iyer V.N."/>
            <person name="Pollard D.A."/>
            <person name="Sackton T.B."/>
            <person name="Larracuente A.M."/>
            <person name="Singh N.D."/>
            <person name="Abad J.P."/>
            <person name="Abt D.N."/>
            <person name="Adryan B."/>
            <person name="Aguade M."/>
            <person name="Akashi H."/>
            <person name="Anderson W.W."/>
            <person name="Aquadro C.F."/>
            <person name="Ardell D.H."/>
            <person name="Arguello R."/>
            <person name="Artieri C.G."/>
            <person name="Barbash D.A."/>
            <person name="Barker D."/>
            <person name="Barsanti P."/>
            <person name="Batterham P."/>
            <person name="Batzoglou S."/>
            <person name="Begun D."/>
            <person name="Bhutkar A."/>
            <person name="Blanco E."/>
            <person name="Bosak S.A."/>
            <person name="Bradley R.K."/>
            <person name="Brand A.D."/>
            <person name="Brent M.R."/>
            <person name="Brooks A.N."/>
            <person name="Brown R.H."/>
            <person name="Butlin R.K."/>
            <person name="Caggese C."/>
            <person name="Calvi B.R."/>
            <person name="Bernardo de Carvalho A."/>
            <person name="Caspi A."/>
            <person name="Castrezana S."/>
            <person name="Celniker S.E."/>
            <person name="Chang J.L."/>
            <person name="Chapple C."/>
            <person name="Chatterji S."/>
            <person name="Chinwalla A."/>
            <person name="Civetta A."/>
            <person name="Clifton S.W."/>
            <person name="Comeron J.M."/>
            <person name="Costello J.C."/>
            <person name="Coyne J.A."/>
            <person name="Daub J."/>
            <person name="David R.G."/>
            <person name="Delcher A.L."/>
            <person name="Delehaunty K."/>
            <person name="Do C.B."/>
            <person name="Ebling H."/>
            <person name="Edwards K."/>
            <person name="Eickbush T."/>
            <person name="Evans J.D."/>
            <person name="Filipski A."/>
            <person name="Findeiss S."/>
            <person name="Freyhult E."/>
            <person name="Fulton L."/>
            <person name="Fulton R."/>
            <person name="Garcia A.C."/>
            <person name="Gardiner A."/>
            <person name="Garfield D.A."/>
            <person name="Garvin B.E."/>
            <person name="Gibson G."/>
            <person name="Gilbert D."/>
            <person name="Gnerre S."/>
            <person name="Godfrey J."/>
            <person name="Good R."/>
            <person name="Gotea V."/>
            <person name="Gravely B."/>
            <person name="Greenberg A.J."/>
            <person name="Griffiths-Jones S."/>
            <person name="Gross S."/>
            <person name="Guigo R."/>
            <person name="Gustafson E.A."/>
            <person name="Haerty W."/>
            <person name="Hahn M.W."/>
            <person name="Halligan D.L."/>
            <person name="Halpern A.L."/>
            <person name="Halter G.M."/>
            <person name="Han M.V."/>
            <person name="Heger A."/>
            <person name="Hillier L."/>
            <person name="Hinrichs A.S."/>
            <person name="Holmes I."/>
            <person name="Hoskins R.A."/>
            <person name="Hubisz M.J."/>
            <person name="Hultmark D."/>
            <person name="Huntley M.A."/>
            <person name="Jaffe D.B."/>
            <person name="Jagadeeshan S."/>
            <person name="Jeck W.R."/>
            <person name="Johnson J."/>
            <person name="Jones C.D."/>
            <person name="Jordan W.C."/>
            <person name="Karpen G.H."/>
            <person name="Kataoka E."/>
            <person name="Keightley P.D."/>
            <person name="Kheradpour P."/>
            <person name="Kirkness E.F."/>
            <person name="Koerich L.B."/>
            <person name="Kristiansen K."/>
            <person name="Kudrna D."/>
            <person name="Kulathinal R.J."/>
            <person name="Kumar S."/>
            <person name="Kwok R."/>
            <person name="Lander E."/>
            <person name="Langley C.H."/>
            <person name="Lapoint R."/>
            <person name="Lazzaro B.P."/>
            <person name="Lee S.J."/>
            <person name="Levesque L."/>
            <person name="Li R."/>
            <person name="Lin C.F."/>
            <person name="Lin M.F."/>
            <person name="Lindblad-Toh K."/>
            <person name="Llopart A."/>
            <person name="Long M."/>
            <person name="Low L."/>
            <person name="Lozovsky E."/>
            <person name="Lu J."/>
            <person name="Luo M."/>
            <person name="Machado C.A."/>
            <person name="Makalowski W."/>
            <person name="Marzo M."/>
            <person name="Matsuda M."/>
            <person name="Matzkin L."/>
            <person name="McAllister B."/>
            <person name="McBride C.S."/>
            <person name="McKernan B."/>
            <person name="McKernan K."/>
            <person name="Mendez-Lago M."/>
            <person name="Minx P."/>
            <person name="Mollenhauer M.U."/>
            <person name="Montooth K."/>
            <person name="Mount S.M."/>
            <person name="Mu X."/>
            <person name="Myers E."/>
            <person name="Negre B."/>
            <person name="Newfeld S."/>
            <person name="Nielsen R."/>
            <person name="Noor M.A."/>
            <person name="O'Grady P."/>
            <person name="Pachter L."/>
            <person name="Papaceit M."/>
            <person name="Parisi M.J."/>
            <person name="Parisi M."/>
            <person name="Parts L."/>
            <person name="Pedersen J.S."/>
            <person name="Pesole G."/>
            <person name="Phillippy A.M."/>
            <person name="Ponting C.P."/>
            <person name="Pop M."/>
            <person name="Porcelli D."/>
            <person name="Powell J.R."/>
            <person name="Prohaska S."/>
            <person name="Pruitt K."/>
            <person name="Puig M."/>
            <person name="Quesneville H."/>
            <person name="Ram K.R."/>
            <person name="Rand D."/>
            <person name="Rasmussen M.D."/>
            <person name="Reed L.K."/>
            <person name="Reenan R."/>
            <person name="Reily A."/>
            <person name="Remington K.A."/>
            <person name="Rieger T.T."/>
            <person name="Ritchie M.G."/>
            <person name="Robin C."/>
            <person name="Rogers Y.H."/>
            <person name="Rohde C."/>
            <person name="Rozas J."/>
            <person name="Rubenfield M.J."/>
            <person name="Ruiz A."/>
            <person name="Russo S."/>
            <person name="Salzberg S.L."/>
            <person name="Sanchez-Gracia A."/>
            <person name="Saranga D.J."/>
            <person name="Sato H."/>
            <person name="Schaeffer S.W."/>
            <person name="Schatz M.C."/>
            <person name="Schlenke T."/>
            <person name="Schwartz R."/>
            <person name="Segarra C."/>
            <person name="Singh R.S."/>
            <person name="Sirot L."/>
            <person name="Sirota M."/>
            <person name="Sisneros N.B."/>
            <person name="Smith C.D."/>
            <person name="Smith T.F."/>
            <person name="Spieth J."/>
            <person name="Stage D.E."/>
            <person name="Stark A."/>
            <person name="Stephan W."/>
            <person name="Strausberg R.L."/>
            <person name="Strempel S."/>
            <person name="Sturgill D."/>
            <person name="Sutton G."/>
            <person name="Sutton G.G."/>
            <person name="Tao W."/>
            <person name="Teichmann S."/>
            <person name="Tobari Y.N."/>
            <person name="Tomimura Y."/>
            <person name="Tsolas J.M."/>
            <person name="Valente V.L."/>
            <person name="Venter E."/>
            <person name="Venter J.C."/>
            <person name="Vicario S."/>
            <person name="Vieira F.G."/>
            <person name="Vilella A.J."/>
            <person name="Villasante A."/>
            <person name="Walenz B."/>
            <person name="Wang J."/>
            <person name="Wasserman M."/>
            <person name="Watts T."/>
            <person name="Wilson D."/>
            <person name="Wilson R.K."/>
            <person name="Wing R.A."/>
            <person name="Wolfner M.F."/>
            <person name="Wong A."/>
            <person name="Wong G.K."/>
            <person name="Wu C.I."/>
            <person name="Wu G."/>
            <person name="Yamamoto D."/>
            <person name="Yang H.P."/>
            <person name="Yang S.P."/>
            <person name="Yorke J.A."/>
            <person name="Yoshida K."/>
            <person name="Zdobnov E."/>
            <person name="Zhang P."/>
            <person name="Zhang Y."/>
            <person name="Zimin A.V."/>
            <person name="Baldwin J."/>
            <person name="Abdouelleil A."/>
            <person name="Abdulkadir J."/>
            <person name="Abebe A."/>
            <person name="Abera B."/>
            <person name="Abreu J."/>
            <person name="Acer S.C."/>
            <person name="Aftuck L."/>
            <person name="Alexander A."/>
            <person name="An P."/>
            <person name="Anderson E."/>
            <person name="Anderson S."/>
            <person name="Arachi H."/>
            <person name="Azer M."/>
            <person name="Bachantsang P."/>
            <person name="Barry A."/>
            <person name="Bayul T."/>
            <person name="Berlin A."/>
            <person name="Bessette D."/>
            <person name="Bloom T."/>
            <person name="Blye J."/>
            <person name="Boguslavskiy L."/>
            <person name="Bonnet C."/>
            <person name="Boukhgalter B."/>
            <person name="Bourzgui I."/>
            <person name="Brown A."/>
            <person name="Cahill P."/>
            <person name="Channer S."/>
            <person name="Cheshatsang Y."/>
            <person name="Chuda L."/>
            <person name="Citroen M."/>
            <person name="Collymore A."/>
            <person name="Cooke P."/>
            <person name="Costello M."/>
            <person name="D'Aco K."/>
            <person name="Daza R."/>
            <person name="De Haan G."/>
            <person name="DeGray S."/>
            <person name="DeMaso C."/>
            <person name="Dhargay N."/>
            <person name="Dooley K."/>
            <person name="Dooley E."/>
            <person name="Doricent M."/>
            <person name="Dorje P."/>
            <person name="Dorjee K."/>
            <person name="Dupes A."/>
            <person name="Elong R."/>
            <person name="Falk J."/>
            <person name="Farina A."/>
            <person name="Faro S."/>
            <person name="Ferguson D."/>
            <person name="Fisher S."/>
            <person name="Foley C.D."/>
            <person name="Franke A."/>
            <person name="Friedrich D."/>
            <person name="Gadbois L."/>
            <person name="Gearin G."/>
            <person name="Gearin C.R."/>
            <person name="Giannoukos G."/>
            <person name="Goode T."/>
            <person name="Graham J."/>
            <person name="Grandbois E."/>
            <person name="Grewal S."/>
            <person name="Gyaltsen K."/>
            <person name="Hafez N."/>
            <person name="Hagos B."/>
            <person name="Hall J."/>
            <person name="Henson C."/>
            <person name="Hollinger A."/>
            <person name="Honan T."/>
            <person name="Huard M.D."/>
            <person name="Hughes L."/>
            <person name="Hurhula B."/>
            <person name="Husby M.E."/>
            <person name="Kamat A."/>
            <person name="Kanga B."/>
            <person name="Kashin S."/>
            <person name="Khazanovich D."/>
            <person name="Kisner P."/>
            <person name="Lance K."/>
            <person name="Lara M."/>
            <person name="Lee W."/>
            <person name="Lennon N."/>
            <person name="Letendre F."/>
            <person name="LeVine R."/>
            <person name="Lipovsky A."/>
            <person name="Liu X."/>
            <person name="Liu J."/>
            <person name="Liu S."/>
            <person name="Lokyitsang T."/>
            <person name="Lokyitsang Y."/>
            <person name="Lubonja R."/>
            <person name="Lui A."/>
            <person name="MacDonald P."/>
            <person name="Magnisalis V."/>
            <person name="Maru K."/>
            <person name="Matthews C."/>
            <person name="McCusker W."/>
            <person name="McDonough S."/>
            <person name="Mehta T."/>
            <person name="Meldrim J."/>
            <person name="Meneus L."/>
            <person name="Mihai O."/>
            <person name="Mihalev A."/>
            <person name="Mihova T."/>
            <person name="Mittelman R."/>
            <person name="Mlenga V."/>
            <person name="Montmayeur A."/>
            <person name="Mulrain L."/>
            <person name="Navidi A."/>
            <person name="Naylor J."/>
            <person name="Negash T."/>
            <person name="Nguyen T."/>
            <person name="Nguyen N."/>
            <person name="Nicol R."/>
            <person name="Norbu C."/>
            <person name="Norbu N."/>
            <person name="Novod N."/>
            <person name="O'Neill B."/>
            <person name="Osman S."/>
            <person name="Markiewicz E."/>
            <person name="Oyono O.L."/>
            <person name="Patti C."/>
            <person name="Phunkhang P."/>
            <person name="Pierre F."/>
            <person name="Priest M."/>
            <person name="Raghuraman S."/>
            <person name="Rege F."/>
            <person name="Reyes R."/>
            <person name="Rise C."/>
            <person name="Rogov P."/>
            <person name="Ross K."/>
            <person name="Ryan E."/>
            <person name="Settipalli S."/>
            <person name="Shea T."/>
            <person name="Sherpa N."/>
            <person name="Shi L."/>
            <person name="Shih D."/>
            <person name="Sparrow T."/>
            <person name="Spaulding J."/>
            <person name="Stalker J."/>
            <person name="Stange-Thomann N."/>
            <person name="Stavropoulos S."/>
            <person name="Stone C."/>
            <person name="Strader C."/>
            <person name="Tesfaye S."/>
            <person name="Thomson T."/>
            <person name="Thoulutsang Y."/>
            <person name="Thoulutsang D."/>
            <person name="Topham K."/>
            <person name="Topping I."/>
            <person name="Tsamla T."/>
            <person name="Vassiliev H."/>
            <person name="Vo A."/>
            <person name="Wangchuk T."/>
            <person name="Wangdi T."/>
            <person name="Weiand M."/>
            <person name="Wilkinson J."/>
            <person name="Wilson A."/>
            <person name="Yadav S."/>
            <person name="Young G."/>
            <person name="Yu Q."/>
            <person name="Zembek L."/>
            <person name="Zhong D."/>
            <person name="Zimmer A."/>
            <person name="Zwirko Z."/>
            <person name="Jaffe D.B."/>
            <person name="Alvarez P."/>
            <person name="Brockman W."/>
            <person name="Butler J."/>
            <person name="Chin C."/>
            <person name="Gnerre S."/>
            <person name="Grabherr M."/>
            <person name="Kleber M."/>
            <person name="Mauceli E."/>
            <person name="MacCallum I."/>
        </authorList>
    </citation>
    <scope>NUCLEOTIDE SEQUENCE [LARGE SCALE GENOMIC DNA]</scope>
    <source>
        <strain evidence="3">Tucson 15287-2541.00</strain>
    </source>
</reference>
<sequence length="333" mass="37878">MHGEKQYNNNNNNNNNNTRSSQKHEEHYAEQSQVNTQVNQKHAPKLSVHRNKVHRLEGSKEVMQKSTQTCMLRTQPESLHKMRLPKQQQQKPPITKTYMVSRPAQPVQPNRGQFKSTFNVDCVSGLPSEDCLIESKFAKPELDASGDCVRYINPNYGKDSSKTMLSEVYEGMRKRSASPLETTSEHCNQINARLDALLAEDSESVNIANSMRMVIAGKSGTDLRAVVRSQIQMQHELTQSISKIAKSTERLVMGSNPQKMPSQKAMDNLDVNNALVTAKDVISLKVMAPIMRRVQRLYYNNLQEKIEILNDMERASELVDEIYESFNVQRNAK</sequence>
<dbReference type="EMBL" id="CH916368">
    <property type="protein sequence ID" value="EDW03949.1"/>
    <property type="molecule type" value="Genomic_DNA"/>
</dbReference>
<evidence type="ECO:0000256" key="1">
    <source>
        <dbReference type="SAM" id="MobiDB-lite"/>
    </source>
</evidence>
<accession>B4JB57</accession>
<dbReference type="Proteomes" id="UP000001070">
    <property type="component" value="Unassembled WGS sequence"/>
</dbReference>
<feature type="compositionally biased region" description="Polar residues" evidence="1">
    <location>
        <begin position="30"/>
        <end position="40"/>
    </location>
</feature>
<feature type="compositionally biased region" description="Basic and acidic residues" evidence="1">
    <location>
        <begin position="54"/>
        <end position="63"/>
    </location>
</feature>
<dbReference type="HOGENOM" id="CLU_761349_0_0_1"/>
<dbReference type="KEGG" id="dgr:6561476"/>
<gene>
    <name evidence="2" type="primary">Dgri\GH11525</name>
    <name evidence="2" type="ORF">Dgri_GH11525</name>
</gene>
<evidence type="ECO:0000313" key="3">
    <source>
        <dbReference type="Proteomes" id="UP000001070"/>
    </source>
</evidence>
<dbReference type="InParanoid" id="B4JB57"/>
<dbReference type="OMA" id="CNQINAR"/>
<feature type="compositionally biased region" description="Low complexity" evidence="1">
    <location>
        <begin position="8"/>
        <end position="17"/>
    </location>
</feature>
<keyword evidence="3" id="KW-1185">Reference proteome</keyword>